<feature type="domain" description="Thioredoxin" evidence="2">
    <location>
        <begin position="2"/>
        <end position="157"/>
    </location>
</feature>
<dbReference type="InterPro" id="IPR036249">
    <property type="entry name" value="Thioredoxin-like_sf"/>
</dbReference>
<dbReference type="Gene3D" id="3.40.30.10">
    <property type="entry name" value="Glutaredoxin"/>
    <property type="match status" value="1"/>
</dbReference>
<dbReference type="SUPFAM" id="SSF52833">
    <property type="entry name" value="Thioredoxin-like"/>
    <property type="match status" value="1"/>
</dbReference>
<protein>
    <submittedName>
        <fullName evidence="3">Thioredoxin family protein</fullName>
    </submittedName>
</protein>
<gene>
    <name evidence="3" type="ORF">ER308_19790</name>
</gene>
<dbReference type="AlphaFoldDB" id="A0A411YLR6"/>
<evidence type="ECO:0000313" key="4">
    <source>
        <dbReference type="Proteomes" id="UP000291469"/>
    </source>
</evidence>
<dbReference type="PANTHER" id="PTHR43640">
    <property type="entry name" value="OS07G0260300 PROTEIN"/>
    <property type="match status" value="1"/>
</dbReference>
<dbReference type="Proteomes" id="UP000291469">
    <property type="component" value="Chromosome"/>
</dbReference>
<dbReference type="InterPro" id="IPR047262">
    <property type="entry name" value="PRX-like1"/>
</dbReference>
<dbReference type="CDD" id="cd02969">
    <property type="entry name" value="PRX_like1"/>
    <property type="match status" value="1"/>
</dbReference>
<name>A0A411YLR6_9ACTN</name>
<evidence type="ECO:0000259" key="2">
    <source>
        <dbReference type="PROSITE" id="PS51352"/>
    </source>
</evidence>
<dbReference type="GO" id="GO:0016209">
    <property type="term" value="F:antioxidant activity"/>
    <property type="evidence" value="ECO:0007669"/>
    <property type="project" value="InterPro"/>
</dbReference>
<proteinExistence type="predicted"/>
<dbReference type="PROSITE" id="PS51352">
    <property type="entry name" value="THIOREDOXIN_2"/>
    <property type="match status" value="1"/>
</dbReference>
<dbReference type="OrthoDB" id="9809746at2"/>
<keyword evidence="4" id="KW-1185">Reference proteome</keyword>
<dbReference type="InterPro" id="IPR013766">
    <property type="entry name" value="Thioredoxin_domain"/>
</dbReference>
<feature type="region of interest" description="Disordered" evidence="1">
    <location>
        <begin position="158"/>
        <end position="182"/>
    </location>
</feature>
<dbReference type="EMBL" id="CP036402">
    <property type="protein sequence ID" value="QBI22142.1"/>
    <property type="molecule type" value="Genomic_DNA"/>
</dbReference>
<accession>A0A411YLR6</accession>
<dbReference type="RefSeq" id="WP_131157130.1">
    <property type="nucleotide sequence ID" value="NZ_CP036402.1"/>
</dbReference>
<organism evidence="3 4">
    <name type="scientific">Egibacter rhizosphaerae</name>
    <dbReference type="NCBI Taxonomy" id="1670831"/>
    <lineage>
        <taxon>Bacteria</taxon>
        <taxon>Bacillati</taxon>
        <taxon>Actinomycetota</taxon>
        <taxon>Nitriliruptoria</taxon>
        <taxon>Egibacterales</taxon>
        <taxon>Egibacteraceae</taxon>
        <taxon>Egibacter</taxon>
    </lineage>
</organism>
<dbReference type="PANTHER" id="PTHR43640:SF1">
    <property type="entry name" value="THIOREDOXIN-DEPENDENT PEROXIREDOXIN"/>
    <property type="match status" value="1"/>
</dbReference>
<evidence type="ECO:0000313" key="3">
    <source>
        <dbReference type="EMBL" id="QBI22142.1"/>
    </source>
</evidence>
<dbReference type="InterPro" id="IPR000866">
    <property type="entry name" value="AhpC/TSA"/>
</dbReference>
<sequence>MVEFGMRAPAFSLLDTEGHEVSLDDFADAPAMLVMFICNHCPFVKHVQHELARLAEEYQQRGVGVVGINANDPETHPSDSPEEMRAEASRVGYTFPYLFDERQDIAKAYGAVCTPDFFLFDGDRRLVYRGQTDASRPGNDVPVTGEDLRVALDRVLAGEPPPAEQHPSVGCSIKWKPGNEPA</sequence>
<dbReference type="GO" id="GO:0016491">
    <property type="term" value="F:oxidoreductase activity"/>
    <property type="evidence" value="ECO:0007669"/>
    <property type="project" value="InterPro"/>
</dbReference>
<evidence type="ECO:0000256" key="1">
    <source>
        <dbReference type="SAM" id="MobiDB-lite"/>
    </source>
</evidence>
<dbReference type="KEGG" id="erz:ER308_19790"/>
<dbReference type="Pfam" id="PF00578">
    <property type="entry name" value="AhpC-TSA"/>
    <property type="match status" value="1"/>
</dbReference>
<reference evidence="3 4" key="1">
    <citation type="submission" date="2019-01" db="EMBL/GenBank/DDBJ databases">
        <title>Egibacter rhizosphaerae EGI 80759T.</title>
        <authorList>
            <person name="Chen D.-D."/>
            <person name="Tian Y."/>
            <person name="Jiao J.-Y."/>
            <person name="Zhang X.-T."/>
            <person name="Zhang Y.-G."/>
            <person name="Zhang Y."/>
            <person name="Xiao M."/>
            <person name="Shu W.-S."/>
            <person name="Li W.-J."/>
        </authorList>
    </citation>
    <scope>NUCLEOTIDE SEQUENCE [LARGE SCALE GENOMIC DNA]</scope>
    <source>
        <strain evidence="3 4">EGI 80759</strain>
    </source>
</reference>